<keyword evidence="1" id="KW-0812">Transmembrane</keyword>
<feature type="transmembrane region" description="Helical" evidence="1">
    <location>
        <begin position="59"/>
        <end position="80"/>
    </location>
</feature>
<keyword evidence="1" id="KW-1133">Transmembrane helix</keyword>
<dbReference type="Gene3D" id="3.30.565.10">
    <property type="entry name" value="Histidine kinase-like ATPase, C-terminal domain"/>
    <property type="match status" value="1"/>
</dbReference>
<organism evidence="2 3">
    <name type="scientific">Wolbachia pipientis</name>
    <dbReference type="NCBI Taxonomy" id="955"/>
    <lineage>
        <taxon>Bacteria</taxon>
        <taxon>Pseudomonadati</taxon>
        <taxon>Pseudomonadota</taxon>
        <taxon>Alphaproteobacteria</taxon>
        <taxon>Rickettsiales</taxon>
        <taxon>Anaplasmataceae</taxon>
        <taxon>Wolbachieae</taxon>
        <taxon>Wolbachia</taxon>
    </lineage>
</organism>
<evidence type="ECO:0000313" key="3">
    <source>
        <dbReference type="Proteomes" id="UP000175679"/>
    </source>
</evidence>
<dbReference type="InterPro" id="IPR036890">
    <property type="entry name" value="HATPase_C_sf"/>
</dbReference>
<comment type="caution">
    <text evidence="2">The sequence shown here is derived from an EMBL/GenBank/DDBJ whole genome shotgun (WGS) entry which is preliminary data.</text>
</comment>
<dbReference type="AlphaFoldDB" id="A0A1E7QL27"/>
<dbReference type="EMBL" id="MJMG01000001">
    <property type="protein sequence ID" value="OEY87046.1"/>
    <property type="molecule type" value="Genomic_DNA"/>
</dbReference>
<sequence length="97" mass="11010">MSPKVNNTDKACYEGIKRVEKLTPCALYHGIHIEVCNLCFATPNRLKFLKSERAETKHIVNIISNLAMINYCIGFTLISGNKKLLKYIKQPLLLGRC</sequence>
<evidence type="ECO:0000313" key="2">
    <source>
        <dbReference type="EMBL" id="OEY87046.1"/>
    </source>
</evidence>
<evidence type="ECO:0000256" key="1">
    <source>
        <dbReference type="SAM" id="Phobius"/>
    </source>
</evidence>
<keyword evidence="1" id="KW-0472">Membrane</keyword>
<accession>A0A1E7QL27</accession>
<name>A0A1E7QL27_WOLPI</name>
<gene>
    <name evidence="2" type="ORF">BIY23_00975</name>
</gene>
<protein>
    <submittedName>
        <fullName evidence="2">Uncharacterized protein</fullName>
    </submittedName>
</protein>
<dbReference type="Proteomes" id="UP000175679">
    <property type="component" value="Unassembled WGS sequence"/>
</dbReference>
<keyword evidence="3" id="KW-1185">Reference proteome</keyword>
<dbReference type="SUPFAM" id="SSF55874">
    <property type="entry name" value="ATPase domain of HSP90 chaperone/DNA topoisomerase II/histidine kinase"/>
    <property type="match status" value="1"/>
</dbReference>
<proteinExistence type="predicted"/>
<reference evidence="2 3" key="1">
    <citation type="submission" date="2016-09" db="EMBL/GenBank/DDBJ databases">
        <title>Genomic evidence for plant-parasitic nematodes as the earliest Wolbachia hosts.</title>
        <authorList>
            <person name="Brown A.M."/>
            <person name="Wasala S.K."/>
            <person name="Howe D.K."/>
            <person name="Peetz A.B."/>
            <person name="Zasada I.A."/>
            <person name="Denver D.R."/>
        </authorList>
    </citation>
    <scope>NUCLEOTIDE SEQUENCE [LARGE SCALE GENOMIC DNA]</scope>
    <source>
        <strain evidence="3">wPpe</strain>
    </source>
</reference>